<proteinExistence type="predicted"/>
<comment type="caution">
    <text evidence="8">The sequence shown here is derived from an EMBL/GenBank/DDBJ whole genome shotgun (WGS) entry which is preliminary data.</text>
</comment>
<dbReference type="Pfam" id="PF11951">
    <property type="entry name" value="Fungal_trans_2"/>
    <property type="match status" value="1"/>
</dbReference>
<dbReference type="EMBL" id="JBFXLT010000043">
    <property type="protein sequence ID" value="KAL2812980.1"/>
    <property type="molecule type" value="Genomic_DNA"/>
</dbReference>
<evidence type="ECO:0000256" key="4">
    <source>
        <dbReference type="ARBA" id="ARBA00023242"/>
    </source>
</evidence>
<keyword evidence="1" id="KW-0805">Transcription regulation</keyword>
<evidence type="ECO:0000256" key="2">
    <source>
        <dbReference type="ARBA" id="ARBA00023125"/>
    </source>
</evidence>
<keyword evidence="4" id="KW-0539">Nucleus</keyword>
<gene>
    <name evidence="8" type="ORF">BJX63DRAFT_233838</name>
</gene>
<feature type="transmembrane region" description="Helical" evidence="6">
    <location>
        <begin position="407"/>
        <end position="430"/>
    </location>
</feature>
<organism evidence="8 9">
    <name type="scientific">Aspergillus granulosus</name>
    <dbReference type="NCBI Taxonomy" id="176169"/>
    <lineage>
        <taxon>Eukaryota</taxon>
        <taxon>Fungi</taxon>
        <taxon>Dikarya</taxon>
        <taxon>Ascomycota</taxon>
        <taxon>Pezizomycotina</taxon>
        <taxon>Eurotiomycetes</taxon>
        <taxon>Eurotiomycetidae</taxon>
        <taxon>Eurotiales</taxon>
        <taxon>Aspergillaceae</taxon>
        <taxon>Aspergillus</taxon>
        <taxon>Aspergillus subgen. Nidulantes</taxon>
    </lineage>
</organism>
<feature type="compositionally biased region" description="Polar residues" evidence="5">
    <location>
        <begin position="78"/>
        <end position="88"/>
    </location>
</feature>
<protein>
    <recommendedName>
        <fullName evidence="7">Zn(2)-C6 fungal-type domain-containing protein</fullName>
    </recommendedName>
</protein>
<sequence>MVHSQACDRCHSLKALCLPGPAGNCYRCYRLHHKCTFSRRRGKRGPKPRLLTPSPSQSSNDKASETSLSDDVPRDETITQNRSTQEPTLATIPHHETLLMRISVSTALGICSFFSFGPQLSMEMYRIIRARVADAPLLLLRPYVAVSRVFLRCNANETPCSNTDWSACASALQTLRNAEIMKPEHIGSFLALGMSLVTFHRLISGISASTICRFTLSLVRPYYYANQLSDSDSMELMCLIFLDTTQSLFRARVPVIEYKVRDPFRVDQHAGLCGSLLPLLYQVCLLAAAMKTRKGKNIPAISFDKLKEELQAWSPNPLPCALERFSDEETLLLITQANVHRAGALLYLHRLRYPFGENDEEAEELSKTIITEMEYCLNVVGQFPPNMTLILLFAGAEVRHKVGRQRILFLVSQILGSSFYPFIANLRLFLWRVWTGRDQGKARYLSLLFEEDPELSIPL</sequence>
<name>A0ABR4HC19_9EURO</name>
<keyword evidence="9" id="KW-1185">Reference proteome</keyword>
<feature type="compositionally biased region" description="Polar residues" evidence="5">
    <location>
        <begin position="53"/>
        <end position="69"/>
    </location>
</feature>
<evidence type="ECO:0000256" key="5">
    <source>
        <dbReference type="SAM" id="MobiDB-lite"/>
    </source>
</evidence>
<evidence type="ECO:0000313" key="8">
    <source>
        <dbReference type="EMBL" id="KAL2812980.1"/>
    </source>
</evidence>
<dbReference type="InterPro" id="IPR036864">
    <property type="entry name" value="Zn2-C6_fun-type_DNA-bd_sf"/>
</dbReference>
<dbReference type="PROSITE" id="PS00463">
    <property type="entry name" value="ZN2_CY6_FUNGAL_1"/>
    <property type="match status" value="1"/>
</dbReference>
<keyword evidence="3" id="KW-0804">Transcription</keyword>
<feature type="domain" description="Zn(2)-C6 fungal-type" evidence="7">
    <location>
        <begin position="6"/>
        <end position="35"/>
    </location>
</feature>
<evidence type="ECO:0000259" key="7">
    <source>
        <dbReference type="PROSITE" id="PS00463"/>
    </source>
</evidence>
<accession>A0ABR4HC19</accession>
<dbReference type="SUPFAM" id="SSF57701">
    <property type="entry name" value="Zn2/Cys6 DNA-binding domain"/>
    <property type="match status" value="1"/>
</dbReference>
<evidence type="ECO:0000313" key="9">
    <source>
        <dbReference type="Proteomes" id="UP001610334"/>
    </source>
</evidence>
<dbReference type="InterPro" id="IPR021858">
    <property type="entry name" value="Fun_TF"/>
</dbReference>
<evidence type="ECO:0000256" key="1">
    <source>
        <dbReference type="ARBA" id="ARBA00023015"/>
    </source>
</evidence>
<keyword evidence="2" id="KW-0238">DNA-binding</keyword>
<evidence type="ECO:0000256" key="3">
    <source>
        <dbReference type="ARBA" id="ARBA00023163"/>
    </source>
</evidence>
<evidence type="ECO:0000256" key="6">
    <source>
        <dbReference type="SAM" id="Phobius"/>
    </source>
</evidence>
<dbReference type="InterPro" id="IPR001138">
    <property type="entry name" value="Zn2Cys6_DnaBD"/>
</dbReference>
<keyword evidence="6" id="KW-0812">Transmembrane</keyword>
<reference evidence="8 9" key="1">
    <citation type="submission" date="2024-07" db="EMBL/GenBank/DDBJ databases">
        <title>Section-level genome sequencing and comparative genomics of Aspergillus sections Usti and Cavernicolus.</title>
        <authorList>
            <consortium name="Lawrence Berkeley National Laboratory"/>
            <person name="Nybo J.L."/>
            <person name="Vesth T.C."/>
            <person name="Theobald S."/>
            <person name="Frisvad J.C."/>
            <person name="Larsen T.O."/>
            <person name="Kjaerboelling I."/>
            <person name="Rothschild-Mancinelli K."/>
            <person name="Lyhne E.K."/>
            <person name="Kogle M.E."/>
            <person name="Barry K."/>
            <person name="Clum A."/>
            <person name="Na H."/>
            <person name="Ledsgaard L."/>
            <person name="Lin J."/>
            <person name="Lipzen A."/>
            <person name="Kuo A."/>
            <person name="Riley R."/>
            <person name="Mondo S."/>
            <person name="Labutti K."/>
            <person name="Haridas S."/>
            <person name="Pangalinan J."/>
            <person name="Salamov A.A."/>
            <person name="Simmons B.A."/>
            <person name="Magnuson J.K."/>
            <person name="Chen J."/>
            <person name="Drula E."/>
            <person name="Henrissat B."/>
            <person name="Wiebenga A."/>
            <person name="Lubbers R.J."/>
            <person name="Gomes A.C."/>
            <person name="Makela M.R."/>
            <person name="Stajich J."/>
            <person name="Grigoriev I.V."/>
            <person name="Mortensen U.H."/>
            <person name="De Vries R.P."/>
            <person name="Baker S.E."/>
            <person name="Andersen M.R."/>
        </authorList>
    </citation>
    <scope>NUCLEOTIDE SEQUENCE [LARGE SCALE GENOMIC DNA]</scope>
    <source>
        <strain evidence="8 9">CBS 588.65</strain>
    </source>
</reference>
<dbReference type="Proteomes" id="UP001610334">
    <property type="component" value="Unassembled WGS sequence"/>
</dbReference>
<keyword evidence="6" id="KW-1133">Transmembrane helix</keyword>
<keyword evidence="6" id="KW-0472">Membrane</keyword>
<feature type="region of interest" description="Disordered" evidence="5">
    <location>
        <begin position="39"/>
        <end position="90"/>
    </location>
</feature>